<keyword evidence="1" id="KW-1133">Transmembrane helix</keyword>
<keyword evidence="3" id="KW-1185">Reference proteome</keyword>
<protein>
    <recommendedName>
        <fullName evidence="4">DUF748 domain-containing protein</fullName>
    </recommendedName>
</protein>
<keyword evidence="1" id="KW-0812">Transmembrane</keyword>
<comment type="caution">
    <text evidence="2">The sequence shown here is derived from an EMBL/GenBank/DDBJ whole genome shotgun (WGS) entry which is preliminary data.</text>
</comment>
<evidence type="ECO:0000313" key="3">
    <source>
        <dbReference type="Proteomes" id="UP001589585"/>
    </source>
</evidence>
<feature type="transmembrane region" description="Helical" evidence="1">
    <location>
        <begin position="9"/>
        <end position="30"/>
    </location>
</feature>
<dbReference type="Proteomes" id="UP001589585">
    <property type="component" value="Unassembled WGS sequence"/>
</dbReference>
<evidence type="ECO:0008006" key="4">
    <source>
        <dbReference type="Google" id="ProtNLM"/>
    </source>
</evidence>
<organism evidence="2 3">
    <name type="scientific">Mariniflexile ostreae</name>
    <dbReference type="NCBI Taxonomy" id="1520892"/>
    <lineage>
        <taxon>Bacteria</taxon>
        <taxon>Pseudomonadati</taxon>
        <taxon>Bacteroidota</taxon>
        <taxon>Flavobacteriia</taxon>
        <taxon>Flavobacteriales</taxon>
        <taxon>Flavobacteriaceae</taxon>
        <taxon>Mariniflexile</taxon>
    </lineage>
</organism>
<proteinExistence type="predicted"/>
<evidence type="ECO:0000313" key="2">
    <source>
        <dbReference type="EMBL" id="MFB9058189.1"/>
    </source>
</evidence>
<gene>
    <name evidence="2" type="ORF">ACFFU9_15700</name>
</gene>
<reference evidence="2 3" key="1">
    <citation type="submission" date="2024-09" db="EMBL/GenBank/DDBJ databases">
        <authorList>
            <person name="Sun Q."/>
            <person name="Mori K."/>
        </authorList>
    </citation>
    <scope>NUCLEOTIDE SEQUENCE [LARGE SCALE GENOMIC DNA]</scope>
    <source>
        <strain evidence="2 3">CECT 8622</strain>
    </source>
</reference>
<dbReference type="RefSeq" id="WP_379862434.1">
    <property type="nucleotide sequence ID" value="NZ_JBHMFC010000105.1"/>
</dbReference>
<keyword evidence="1" id="KW-0472">Membrane</keyword>
<evidence type="ECO:0000256" key="1">
    <source>
        <dbReference type="SAM" id="Phobius"/>
    </source>
</evidence>
<dbReference type="EMBL" id="JBHMFC010000105">
    <property type="protein sequence ID" value="MFB9058189.1"/>
    <property type="molecule type" value="Genomic_DNA"/>
</dbReference>
<sequence length="524" mass="60448">MNKKVKKGLLVAIGVMVVLIICVFVLNAVVEHKLESQIAEAPENIKIKYKSLKINTLKGNLELEHPQIVIYGKTTDSVNAQIELEHFSVTDFGYWNYLVNDEITLGNIVLRQPKMKYYHNDLVKSKSYNDAFKNSLNKLIKVHSFQIHKGEVEIRTVSNDSLMLDSKKIDLRIEGLQISQSNPKQPITYKDFAMSSQHVFYQVSDYENLFLEHIDVHPNFSKFKGLRVQTKYSKSKLSSMIPVERDHYNLRVDSIEIQKQDFGIAQDSLFYFKSERMDVYQPNFKIFRDKLVEDDMSYKPLYSKMLRDLKFDMTLSTVLLNNTSITYTEKVNEETTGGKLLFSKLNAQIKNLSNTYKPDEAVTSVNVKAIFMDNSPINVQWDFDINDTSDAFVFKAEMGKLNADSMNQFMEPNLNVRLEGEINKTYFTLNANEEKGHIDLKLNYDDFDVIILKENGEEKNKFLSSIVNIFVSKDSKDKAEDFRHGSKSDIERAKNKSVFNYLWLNLKGGLMNAMTGDGKEKDKN</sequence>
<accession>A0ABV5FFR4</accession>
<name>A0ABV5FFR4_9FLAO</name>